<sequence>HLKFDPDDPKWIDRDRFILSNGHGSMLLYACLYLTGYKDINLDDIKNFRQLKSPTAGHPEFGELEGIETTTGPLSQGLSNAIGFAMAEKKLSSTLGEDIIDHYTYVFAGDGCLMEGLSHEACSLAGHLKLNKLIVFFDDNSISIDGPISLSSSDDVKVRFKSYNWNILNIDGHNHDAIDDAIVQAKSSVRPTLICCKTKIGFGSPNKEATSSSHGSPLGKEEIKLTKKNLNWIHEEFIIPDDLLSEWR</sequence>
<gene>
    <name evidence="2" type="ORF">METZ01_LOCUS466825</name>
</gene>
<dbReference type="InterPro" id="IPR005474">
    <property type="entry name" value="Transketolase_N"/>
</dbReference>
<dbReference type="GO" id="GO:0005829">
    <property type="term" value="C:cytosol"/>
    <property type="evidence" value="ECO:0007669"/>
    <property type="project" value="TreeGrafter"/>
</dbReference>
<dbReference type="InterPro" id="IPR033247">
    <property type="entry name" value="Transketolase_fam"/>
</dbReference>
<feature type="non-terminal residue" evidence="2">
    <location>
        <position position="1"/>
    </location>
</feature>
<dbReference type="EMBL" id="UINC01196802">
    <property type="protein sequence ID" value="SVE13971.1"/>
    <property type="molecule type" value="Genomic_DNA"/>
</dbReference>
<dbReference type="InterPro" id="IPR029061">
    <property type="entry name" value="THDP-binding"/>
</dbReference>
<protein>
    <recommendedName>
        <fullName evidence="1">Transketolase N-terminal domain-containing protein</fullName>
    </recommendedName>
</protein>
<dbReference type="Pfam" id="PF00456">
    <property type="entry name" value="Transketolase_N"/>
    <property type="match status" value="1"/>
</dbReference>
<feature type="domain" description="Transketolase N-terminal" evidence="1">
    <location>
        <begin position="2"/>
        <end position="247"/>
    </location>
</feature>
<dbReference type="GO" id="GO:0006098">
    <property type="term" value="P:pentose-phosphate shunt"/>
    <property type="evidence" value="ECO:0007669"/>
    <property type="project" value="TreeGrafter"/>
</dbReference>
<dbReference type="PANTHER" id="PTHR43522:SF2">
    <property type="entry name" value="TRANSKETOLASE 1-RELATED"/>
    <property type="match status" value="1"/>
</dbReference>
<dbReference type="CDD" id="cd02012">
    <property type="entry name" value="TPP_TK"/>
    <property type="match status" value="1"/>
</dbReference>
<proteinExistence type="predicted"/>
<organism evidence="2">
    <name type="scientific">marine metagenome</name>
    <dbReference type="NCBI Taxonomy" id="408172"/>
    <lineage>
        <taxon>unclassified sequences</taxon>
        <taxon>metagenomes</taxon>
        <taxon>ecological metagenomes</taxon>
    </lineage>
</organism>
<dbReference type="SUPFAM" id="SSF52518">
    <property type="entry name" value="Thiamin diphosphate-binding fold (THDP-binding)"/>
    <property type="match status" value="1"/>
</dbReference>
<evidence type="ECO:0000313" key="2">
    <source>
        <dbReference type="EMBL" id="SVE13971.1"/>
    </source>
</evidence>
<reference evidence="2" key="1">
    <citation type="submission" date="2018-05" db="EMBL/GenBank/DDBJ databases">
        <authorList>
            <person name="Lanie J.A."/>
            <person name="Ng W.-L."/>
            <person name="Kazmierczak K.M."/>
            <person name="Andrzejewski T.M."/>
            <person name="Davidsen T.M."/>
            <person name="Wayne K.J."/>
            <person name="Tettelin H."/>
            <person name="Glass J.I."/>
            <person name="Rusch D."/>
            <person name="Podicherti R."/>
            <person name="Tsui H.-C.T."/>
            <person name="Winkler M.E."/>
        </authorList>
    </citation>
    <scope>NUCLEOTIDE SEQUENCE</scope>
</reference>
<dbReference type="AlphaFoldDB" id="A0A383B260"/>
<dbReference type="PANTHER" id="PTHR43522">
    <property type="entry name" value="TRANSKETOLASE"/>
    <property type="match status" value="1"/>
</dbReference>
<dbReference type="Gene3D" id="3.40.50.970">
    <property type="match status" value="1"/>
</dbReference>
<evidence type="ECO:0000259" key="1">
    <source>
        <dbReference type="Pfam" id="PF00456"/>
    </source>
</evidence>
<name>A0A383B260_9ZZZZ</name>
<accession>A0A383B260</accession>
<feature type="non-terminal residue" evidence="2">
    <location>
        <position position="248"/>
    </location>
</feature>
<dbReference type="GO" id="GO:0004802">
    <property type="term" value="F:transketolase activity"/>
    <property type="evidence" value="ECO:0007669"/>
    <property type="project" value="TreeGrafter"/>
</dbReference>